<reference evidence="7" key="2">
    <citation type="submission" date="2024-04" db="EMBL/GenBank/DDBJ databases">
        <authorList>
            <person name="Chen Y."/>
            <person name="Shah S."/>
            <person name="Dougan E. K."/>
            <person name="Thang M."/>
            <person name="Chan C."/>
        </authorList>
    </citation>
    <scope>NUCLEOTIDE SEQUENCE [LARGE SCALE GENOMIC DNA]</scope>
</reference>
<dbReference type="EMBL" id="CAMXCT030005446">
    <property type="protein sequence ID" value="CAL4799712.1"/>
    <property type="molecule type" value="Genomic_DNA"/>
</dbReference>
<feature type="domain" description="ABC transporter" evidence="5">
    <location>
        <begin position="3"/>
        <end position="37"/>
    </location>
</feature>
<dbReference type="Pfam" id="PF00005">
    <property type="entry name" value="ABC_tran"/>
    <property type="match status" value="1"/>
</dbReference>
<keyword evidence="9" id="KW-1185">Reference proteome</keyword>
<protein>
    <submittedName>
        <fullName evidence="8">ATP-binding cassette sub-family B member 10, mitochondrial</fullName>
    </submittedName>
</protein>
<dbReference type="EMBL" id="CAMXCT020005446">
    <property type="protein sequence ID" value="CAL1165775.1"/>
    <property type="molecule type" value="Genomic_DNA"/>
</dbReference>
<dbReference type="GO" id="GO:0015421">
    <property type="term" value="F:ABC-type oligopeptide transporter activity"/>
    <property type="evidence" value="ECO:0007669"/>
    <property type="project" value="TreeGrafter"/>
</dbReference>
<evidence type="ECO:0000256" key="1">
    <source>
        <dbReference type="ARBA" id="ARBA00004141"/>
    </source>
</evidence>
<evidence type="ECO:0000313" key="7">
    <source>
        <dbReference type="EMBL" id="CAL1165775.1"/>
    </source>
</evidence>
<dbReference type="PANTHER" id="PTHR43394">
    <property type="entry name" value="ATP-DEPENDENT PERMEASE MDL1, MITOCHONDRIAL"/>
    <property type="match status" value="1"/>
</dbReference>
<dbReference type="PANTHER" id="PTHR43394:SF1">
    <property type="entry name" value="ATP-BINDING CASSETTE SUB-FAMILY B MEMBER 10, MITOCHONDRIAL"/>
    <property type="match status" value="1"/>
</dbReference>
<dbReference type="SUPFAM" id="SSF52540">
    <property type="entry name" value="P-loop containing nucleoside triphosphate hydrolases"/>
    <property type="match status" value="1"/>
</dbReference>
<dbReference type="Gene3D" id="1.20.1560.10">
    <property type="entry name" value="ABC transporter type 1, transmembrane domain"/>
    <property type="match status" value="1"/>
</dbReference>
<name>A0A9P1GG91_9DINO</name>
<keyword evidence="3" id="KW-1133">Transmembrane helix</keyword>
<evidence type="ECO:0000313" key="6">
    <source>
        <dbReference type="EMBL" id="CAI4012400.1"/>
    </source>
</evidence>
<keyword evidence="4" id="KW-0472">Membrane</keyword>
<keyword evidence="8" id="KW-0547">Nucleotide-binding</keyword>
<gene>
    <name evidence="6" type="ORF">C1SCF055_LOCUS37462</name>
</gene>
<dbReference type="GO" id="GO:0005524">
    <property type="term" value="F:ATP binding"/>
    <property type="evidence" value="ECO:0007669"/>
    <property type="project" value="UniProtKB-KW"/>
</dbReference>
<dbReference type="InterPro" id="IPR039421">
    <property type="entry name" value="Type_1_exporter"/>
</dbReference>
<evidence type="ECO:0000256" key="2">
    <source>
        <dbReference type="ARBA" id="ARBA00022692"/>
    </source>
</evidence>
<organism evidence="6">
    <name type="scientific">Cladocopium goreaui</name>
    <dbReference type="NCBI Taxonomy" id="2562237"/>
    <lineage>
        <taxon>Eukaryota</taxon>
        <taxon>Sar</taxon>
        <taxon>Alveolata</taxon>
        <taxon>Dinophyceae</taxon>
        <taxon>Suessiales</taxon>
        <taxon>Symbiodiniaceae</taxon>
        <taxon>Cladocopium</taxon>
    </lineage>
</organism>
<evidence type="ECO:0000256" key="3">
    <source>
        <dbReference type="ARBA" id="ARBA00022989"/>
    </source>
</evidence>
<dbReference type="GO" id="GO:0090374">
    <property type="term" value="P:oligopeptide export from mitochondrion"/>
    <property type="evidence" value="ECO:0007669"/>
    <property type="project" value="TreeGrafter"/>
</dbReference>
<keyword evidence="8" id="KW-0067">ATP-binding</keyword>
<dbReference type="EMBL" id="CAMXCT010005446">
    <property type="protein sequence ID" value="CAI4012400.1"/>
    <property type="molecule type" value="Genomic_DNA"/>
</dbReference>
<keyword evidence="2" id="KW-0812">Transmembrane</keyword>
<sequence length="166" mass="18198">MVGEGGHDLSGGQKQRLSIARALVRRPRILLLDEATSALDAENEAYVQAALDDLMKQMQGTCTIMIIAHRLSTIKDADWIIVLHEGQVAEEGSHEQLLQIKDGRYATLINRQLNGNDDGDGAGENGDGKKTVSQALKEMLQILAAVPKEKRMELFMGFAKEAKKQS</sequence>
<dbReference type="InterPro" id="IPR003439">
    <property type="entry name" value="ABC_transporter-like_ATP-bd"/>
</dbReference>
<dbReference type="OrthoDB" id="6500128at2759"/>
<dbReference type="Gene3D" id="3.40.50.300">
    <property type="entry name" value="P-loop containing nucleotide triphosphate hydrolases"/>
    <property type="match status" value="1"/>
</dbReference>
<evidence type="ECO:0000313" key="8">
    <source>
        <dbReference type="EMBL" id="CAL4799712.1"/>
    </source>
</evidence>
<dbReference type="AlphaFoldDB" id="A0A9P1GG91"/>
<comment type="subcellular location">
    <subcellularLocation>
        <location evidence="1">Membrane</location>
        <topology evidence="1">Multi-pass membrane protein</topology>
    </subcellularLocation>
</comment>
<dbReference type="GO" id="GO:0005743">
    <property type="term" value="C:mitochondrial inner membrane"/>
    <property type="evidence" value="ECO:0007669"/>
    <property type="project" value="TreeGrafter"/>
</dbReference>
<evidence type="ECO:0000259" key="5">
    <source>
        <dbReference type="Pfam" id="PF00005"/>
    </source>
</evidence>
<dbReference type="InterPro" id="IPR036640">
    <property type="entry name" value="ABC1_TM_sf"/>
</dbReference>
<reference evidence="6" key="1">
    <citation type="submission" date="2022-10" db="EMBL/GenBank/DDBJ databases">
        <authorList>
            <person name="Chen Y."/>
            <person name="Dougan E. K."/>
            <person name="Chan C."/>
            <person name="Rhodes N."/>
            <person name="Thang M."/>
        </authorList>
    </citation>
    <scope>NUCLEOTIDE SEQUENCE</scope>
</reference>
<proteinExistence type="predicted"/>
<evidence type="ECO:0000256" key="4">
    <source>
        <dbReference type="ARBA" id="ARBA00023136"/>
    </source>
</evidence>
<evidence type="ECO:0000313" key="9">
    <source>
        <dbReference type="Proteomes" id="UP001152797"/>
    </source>
</evidence>
<comment type="caution">
    <text evidence="6">The sequence shown here is derived from an EMBL/GenBank/DDBJ whole genome shotgun (WGS) entry which is preliminary data.</text>
</comment>
<accession>A0A9P1GG91</accession>
<dbReference type="InterPro" id="IPR027417">
    <property type="entry name" value="P-loop_NTPase"/>
</dbReference>
<dbReference type="GO" id="GO:0016887">
    <property type="term" value="F:ATP hydrolysis activity"/>
    <property type="evidence" value="ECO:0007669"/>
    <property type="project" value="InterPro"/>
</dbReference>
<dbReference type="Proteomes" id="UP001152797">
    <property type="component" value="Unassembled WGS sequence"/>
</dbReference>